<comment type="caution">
    <text evidence="2">The sequence shown here is derived from an EMBL/GenBank/DDBJ whole genome shotgun (WGS) entry which is preliminary data.</text>
</comment>
<accession>A0A0G2I3J9</accession>
<evidence type="ECO:0000313" key="2">
    <source>
        <dbReference type="EMBL" id="KKZ65207.1"/>
    </source>
</evidence>
<dbReference type="VEuPathDB" id="FungiDB:EMCG_08946"/>
<evidence type="ECO:0000313" key="3">
    <source>
        <dbReference type="Proteomes" id="UP000034164"/>
    </source>
</evidence>
<evidence type="ECO:0000256" key="1">
    <source>
        <dbReference type="SAM" id="Coils"/>
    </source>
</evidence>
<sequence length="81" mass="9548">MIKGIQAENKRLTEELDHWRAQAACELKSREVAEEMIENLERRREKWETKTILEHWASVAQVFQSTTTYKKVPLSAKFSRG</sequence>
<keyword evidence="1" id="KW-0175">Coiled coil</keyword>
<protein>
    <submittedName>
        <fullName evidence="2">Uncharacterized protein</fullName>
    </submittedName>
</protein>
<proteinExistence type="predicted"/>
<reference evidence="3" key="1">
    <citation type="journal article" date="2015" name="PLoS Genet.">
        <title>The dynamic genome and transcriptome of the human fungal pathogen Blastomyces and close relative Emmonsia.</title>
        <authorList>
            <person name="Munoz J.F."/>
            <person name="Gauthier G.M."/>
            <person name="Desjardins C.A."/>
            <person name="Gallo J.E."/>
            <person name="Holder J."/>
            <person name="Sullivan T.D."/>
            <person name="Marty A.J."/>
            <person name="Carmen J.C."/>
            <person name="Chen Z."/>
            <person name="Ding L."/>
            <person name="Gujja S."/>
            <person name="Magrini V."/>
            <person name="Misas E."/>
            <person name="Mitreva M."/>
            <person name="Priest M."/>
            <person name="Saif S."/>
            <person name="Whiston E.A."/>
            <person name="Young S."/>
            <person name="Zeng Q."/>
            <person name="Goldman W.E."/>
            <person name="Mardis E.R."/>
            <person name="Taylor J.W."/>
            <person name="McEwen J.G."/>
            <person name="Clay O.K."/>
            <person name="Klein B.S."/>
            <person name="Cuomo C.A."/>
        </authorList>
    </citation>
    <scope>NUCLEOTIDE SEQUENCE [LARGE SCALE GENOMIC DNA]</scope>
    <source>
        <strain evidence="3">UAMH 3008</strain>
    </source>
</reference>
<dbReference type="EMBL" id="LCZI01000684">
    <property type="protein sequence ID" value="KKZ65207.1"/>
    <property type="molecule type" value="Genomic_DNA"/>
</dbReference>
<gene>
    <name evidence="2" type="ORF">EMCG_08946</name>
</gene>
<dbReference type="AlphaFoldDB" id="A0A0G2I3J9"/>
<dbReference type="Proteomes" id="UP000034164">
    <property type="component" value="Unassembled WGS sequence"/>
</dbReference>
<name>A0A0G2I3J9_9EURO</name>
<feature type="coiled-coil region" evidence="1">
    <location>
        <begin position="2"/>
        <end position="50"/>
    </location>
</feature>
<organism evidence="2 3">
    <name type="scientific">[Emmonsia] crescens</name>
    <dbReference type="NCBI Taxonomy" id="73230"/>
    <lineage>
        <taxon>Eukaryota</taxon>
        <taxon>Fungi</taxon>
        <taxon>Dikarya</taxon>
        <taxon>Ascomycota</taxon>
        <taxon>Pezizomycotina</taxon>
        <taxon>Eurotiomycetes</taxon>
        <taxon>Eurotiomycetidae</taxon>
        <taxon>Onygenales</taxon>
        <taxon>Ajellomycetaceae</taxon>
        <taxon>Emergomyces</taxon>
    </lineage>
</organism>